<dbReference type="Gene3D" id="1.20.120.20">
    <property type="entry name" value="Apolipoprotein"/>
    <property type="match status" value="1"/>
</dbReference>
<feature type="compositionally biased region" description="Basic and acidic residues" evidence="1">
    <location>
        <begin position="13"/>
        <end position="25"/>
    </location>
</feature>
<dbReference type="RefSeq" id="WP_187775140.1">
    <property type="nucleotide sequence ID" value="NZ_CP038437.2"/>
</dbReference>
<dbReference type="InterPro" id="IPR021735">
    <property type="entry name" value="DUF3306"/>
</dbReference>
<name>A0A856QP82_9GAMM</name>
<evidence type="ECO:0000256" key="1">
    <source>
        <dbReference type="SAM" id="MobiDB-lite"/>
    </source>
</evidence>
<feature type="compositionally biased region" description="Basic and acidic residues" evidence="1">
    <location>
        <begin position="215"/>
        <end position="228"/>
    </location>
</feature>
<feature type="compositionally biased region" description="Basic and acidic residues" evidence="1">
    <location>
        <begin position="165"/>
        <end position="175"/>
    </location>
</feature>
<feature type="compositionally biased region" description="Low complexity" evidence="1">
    <location>
        <begin position="32"/>
        <end position="45"/>
    </location>
</feature>
<dbReference type="EMBL" id="CP038437">
    <property type="protein sequence ID" value="QEM81743.2"/>
    <property type="molecule type" value="Genomic_DNA"/>
</dbReference>
<evidence type="ECO:0000313" key="3">
    <source>
        <dbReference type="Proteomes" id="UP000324285"/>
    </source>
</evidence>
<feature type="region of interest" description="Disordered" evidence="1">
    <location>
        <begin position="165"/>
        <end position="228"/>
    </location>
</feature>
<dbReference type="AlphaFoldDB" id="A0A856QP82"/>
<proteinExistence type="predicted"/>
<keyword evidence="3" id="KW-1185">Reference proteome</keyword>
<feature type="region of interest" description="Disordered" evidence="1">
    <location>
        <begin position="1"/>
        <end position="107"/>
    </location>
</feature>
<dbReference type="Pfam" id="PF11748">
    <property type="entry name" value="DUF3306"/>
    <property type="match status" value="1"/>
</dbReference>
<dbReference type="KEGG" id="hbh:E4T21_09415"/>
<feature type="compositionally biased region" description="Basic and acidic residues" evidence="1">
    <location>
        <begin position="190"/>
        <end position="201"/>
    </location>
</feature>
<dbReference type="SUPFAM" id="SSF47162">
    <property type="entry name" value="Apolipoprotein"/>
    <property type="match status" value="1"/>
</dbReference>
<reference evidence="2" key="1">
    <citation type="submission" date="2021-02" db="EMBL/GenBank/DDBJ databases">
        <title>Strain Y2R2, a novel species of the genus Halomonas.</title>
        <authorList>
            <person name="Huang H."/>
        </authorList>
    </citation>
    <scope>NUCLEOTIDE SEQUENCE</scope>
    <source>
        <strain evidence="2">Y2R2</strain>
    </source>
</reference>
<feature type="compositionally biased region" description="Polar residues" evidence="1">
    <location>
        <begin position="1"/>
        <end position="11"/>
    </location>
</feature>
<sequence length="228" mass="25433">MNRLSRWSQRKLTGKELPSDTDEKPVSAPPETSQTHSQIHSQIQQPAQRQEHADTKDSAFAEEALEPAGREPESTIADGEESDDAHDDAVADSITLPDPDSLPAGSDIRAYLEPGVDKVLRKKALRRLFSAERYNVRDGLDDYDDDFREKLKPLSEHVAGRLRQHLEHYWEKPQEASETESEPPQQDTASLDHEHGPKLHDAQQAASPEAADPDQATHQDQGTDKQPG</sequence>
<gene>
    <name evidence="2" type="ORF">E4T21_09415</name>
</gene>
<accession>A0A856QP82</accession>
<dbReference type="Proteomes" id="UP000324285">
    <property type="component" value="Chromosome"/>
</dbReference>
<evidence type="ECO:0000313" key="2">
    <source>
        <dbReference type="EMBL" id="QEM81743.2"/>
    </source>
</evidence>
<feature type="compositionally biased region" description="Basic and acidic residues" evidence="1">
    <location>
        <begin position="49"/>
        <end position="59"/>
    </location>
</feature>
<protein>
    <submittedName>
        <fullName evidence="2">DUF3306 domain-containing protein</fullName>
    </submittedName>
</protein>
<organism evidence="2 3">
    <name type="scientific">Halomonas binhaiensis</name>
    <dbReference type="NCBI Taxonomy" id="2562282"/>
    <lineage>
        <taxon>Bacteria</taxon>
        <taxon>Pseudomonadati</taxon>
        <taxon>Pseudomonadota</taxon>
        <taxon>Gammaproteobacteria</taxon>
        <taxon>Oceanospirillales</taxon>
        <taxon>Halomonadaceae</taxon>
        <taxon>Halomonas</taxon>
    </lineage>
</organism>